<evidence type="ECO:0000313" key="3">
    <source>
        <dbReference type="Proteomes" id="UP000712600"/>
    </source>
</evidence>
<sequence length="79" mass="9155">MILLLCTSYWAKILMMMMMMIHPESKKREKSFKMDLGERTNYAPRPKLCGSREIGFVSNGYGLGDSNWSPYKRGSRDVN</sequence>
<name>A0A8S9P2Z7_BRACR</name>
<protein>
    <submittedName>
        <fullName evidence="2">Uncharacterized protein</fullName>
    </submittedName>
</protein>
<evidence type="ECO:0000313" key="2">
    <source>
        <dbReference type="EMBL" id="KAF3511528.1"/>
    </source>
</evidence>
<keyword evidence="1" id="KW-0732">Signal</keyword>
<feature type="signal peptide" evidence="1">
    <location>
        <begin position="1"/>
        <end position="23"/>
    </location>
</feature>
<accession>A0A8S9P2Z7</accession>
<dbReference type="AlphaFoldDB" id="A0A8S9P2Z7"/>
<evidence type="ECO:0000256" key="1">
    <source>
        <dbReference type="SAM" id="SignalP"/>
    </source>
</evidence>
<proteinExistence type="predicted"/>
<dbReference type="EMBL" id="QGKX02001521">
    <property type="protein sequence ID" value="KAF3511528.1"/>
    <property type="molecule type" value="Genomic_DNA"/>
</dbReference>
<dbReference type="Proteomes" id="UP000712600">
    <property type="component" value="Unassembled WGS sequence"/>
</dbReference>
<organism evidence="2 3">
    <name type="scientific">Brassica cretica</name>
    <name type="common">Mustard</name>
    <dbReference type="NCBI Taxonomy" id="69181"/>
    <lineage>
        <taxon>Eukaryota</taxon>
        <taxon>Viridiplantae</taxon>
        <taxon>Streptophyta</taxon>
        <taxon>Embryophyta</taxon>
        <taxon>Tracheophyta</taxon>
        <taxon>Spermatophyta</taxon>
        <taxon>Magnoliopsida</taxon>
        <taxon>eudicotyledons</taxon>
        <taxon>Gunneridae</taxon>
        <taxon>Pentapetalae</taxon>
        <taxon>rosids</taxon>
        <taxon>malvids</taxon>
        <taxon>Brassicales</taxon>
        <taxon>Brassicaceae</taxon>
        <taxon>Brassiceae</taxon>
        <taxon>Brassica</taxon>
    </lineage>
</organism>
<feature type="chain" id="PRO_5035881250" evidence="1">
    <location>
        <begin position="24"/>
        <end position="79"/>
    </location>
</feature>
<comment type="caution">
    <text evidence="2">The sequence shown here is derived from an EMBL/GenBank/DDBJ whole genome shotgun (WGS) entry which is preliminary data.</text>
</comment>
<reference evidence="2" key="1">
    <citation type="submission" date="2019-12" db="EMBL/GenBank/DDBJ databases">
        <title>Genome sequencing and annotation of Brassica cretica.</title>
        <authorList>
            <person name="Studholme D.J."/>
            <person name="Sarris P."/>
        </authorList>
    </citation>
    <scope>NUCLEOTIDE SEQUENCE</scope>
    <source>
        <strain evidence="2">PFS-109/04</strain>
        <tissue evidence="2">Leaf</tissue>
    </source>
</reference>
<gene>
    <name evidence="2" type="ORF">F2Q69_00008152</name>
</gene>